<evidence type="ECO:0000313" key="2">
    <source>
        <dbReference type="EMBL" id="CEM31415.1"/>
    </source>
</evidence>
<feature type="compositionally biased region" description="Polar residues" evidence="1">
    <location>
        <begin position="407"/>
        <end position="416"/>
    </location>
</feature>
<proteinExistence type="predicted"/>
<reference evidence="2" key="1">
    <citation type="submission" date="2014-11" db="EMBL/GenBank/DDBJ databases">
        <authorList>
            <person name="Otto D Thomas"/>
            <person name="Naeem Raeece"/>
        </authorList>
    </citation>
    <scope>NUCLEOTIDE SEQUENCE</scope>
</reference>
<dbReference type="VEuPathDB" id="CryptoDB:Cvel_22560"/>
<protein>
    <submittedName>
        <fullName evidence="2">Uncharacterized protein</fullName>
    </submittedName>
</protein>
<dbReference type="PANTHER" id="PTHR21580:SF28">
    <property type="entry name" value="BOREALIN N-TERMINAL DOMAIN-CONTAINING PROTEIN-RELATED"/>
    <property type="match status" value="1"/>
</dbReference>
<sequence length="416" mass="43175">MPKIADNFLTTTSNVRTSPKWSMGGRYSSKYDNANPGPGTYNAGIDGRFHNTAKYGFGTSERKGGNGQNVPGPGTYDARLGSDAPHFSCTPRRNGPNARMNVPGPGTYQPGLSGKSEPKWGFGTGLRAAYSVPATPGPGTYNGDKQSGSPKWGMGTGLRQPINSTKHVPGPGAYNLPGLLTEGPKYTVLGRRDFKTLNNVPGPGQYQASKHVGAEGPSYGFGLKTGGAFAGNHNPGPGAYAPDGAVRATRTASPNWGFGTGGRDGLKPTGVPGPGNYNPDDPNLVSPKWGFGTGGRGALGSRNGNPGPGNYTPGYGQALYSPPAFSMTARRPLSDRSFTPGPGAYQPGMTTKDSPPIWGFSRGLRTGKHDNAVPGPGSYEAHGSFHGPKYTMRARTGGKAAGPNENLGGTYTQFGY</sequence>
<organism evidence="2">
    <name type="scientific">Chromera velia CCMP2878</name>
    <dbReference type="NCBI Taxonomy" id="1169474"/>
    <lineage>
        <taxon>Eukaryota</taxon>
        <taxon>Sar</taxon>
        <taxon>Alveolata</taxon>
        <taxon>Colpodellida</taxon>
        <taxon>Chromeraceae</taxon>
        <taxon>Chromera</taxon>
    </lineage>
</organism>
<dbReference type="PhylomeDB" id="A0A0G4GMQ6"/>
<dbReference type="AlphaFoldDB" id="A0A0G4GMQ6"/>
<gene>
    <name evidence="2" type="ORF">Cvel_22560</name>
</gene>
<dbReference type="InterPro" id="IPR051291">
    <property type="entry name" value="CIMAP"/>
</dbReference>
<dbReference type="InterPro" id="IPR010736">
    <property type="entry name" value="SHIPPO-rpt"/>
</dbReference>
<feature type="region of interest" description="Disordered" evidence="1">
    <location>
        <begin position="254"/>
        <end position="274"/>
    </location>
</feature>
<feature type="region of interest" description="Disordered" evidence="1">
    <location>
        <begin position="394"/>
        <end position="416"/>
    </location>
</feature>
<feature type="region of interest" description="Disordered" evidence="1">
    <location>
        <begin position="131"/>
        <end position="170"/>
    </location>
</feature>
<dbReference type="PANTHER" id="PTHR21580">
    <property type="entry name" value="SHIPPO-1-RELATED"/>
    <property type="match status" value="1"/>
</dbReference>
<dbReference type="EMBL" id="CDMZ01001356">
    <property type="protein sequence ID" value="CEM31415.1"/>
    <property type="molecule type" value="Genomic_DNA"/>
</dbReference>
<name>A0A0G4GMQ6_9ALVE</name>
<dbReference type="Pfam" id="PF07004">
    <property type="entry name" value="SHIPPO-rpt"/>
    <property type="match status" value="11"/>
</dbReference>
<evidence type="ECO:0000256" key="1">
    <source>
        <dbReference type="SAM" id="MobiDB-lite"/>
    </source>
</evidence>
<accession>A0A0G4GMQ6</accession>